<accession>A0A914PPU7</accession>
<dbReference type="SMART" id="SM00254">
    <property type="entry name" value="ShKT"/>
    <property type="match status" value="2"/>
</dbReference>
<feature type="compositionally biased region" description="Low complexity" evidence="2">
    <location>
        <begin position="19"/>
        <end position="38"/>
    </location>
</feature>
<dbReference type="InterPro" id="IPR003582">
    <property type="entry name" value="ShKT_dom"/>
</dbReference>
<keyword evidence="4" id="KW-1185">Reference proteome</keyword>
<feature type="domain" description="ShKT" evidence="3">
    <location>
        <begin position="75"/>
        <end position="115"/>
    </location>
</feature>
<sequence>MASTETLTNVSDINIFTGTPTTSTISPPTTSTKKISTTTEEDYSTKDVCLEGYPIGECVDGKCPESHECIQNYCCEITPAINCSDLVRSCKKHLCNKPQYLSFMTEQCGRTCRRCDKQNQPTDLKPKRPKRCRDSRNDCEEWAAEGFCKSALYSIEQKRHLCGKSCKLC</sequence>
<evidence type="ECO:0000256" key="1">
    <source>
        <dbReference type="PROSITE-ProRule" id="PRU01005"/>
    </source>
</evidence>
<dbReference type="PANTHER" id="PTHR21724">
    <property type="entry name" value="SHKT DOMAIN-CONTAINING PROTEIN"/>
    <property type="match status" value="1"/>
</dbReference>
<evidence type="ECO:0000256" key="2">
    <source>
        <dbReference type="SAM" id="MobiDB-lite"/>
    </source>
</evidence>
<comment type="caution">
    <text evidence="1">Lacks conserved residue(s) required for the propagation of feature annotation.</text>
</comment>
<evidence type="ECO:0000313" key="4">
    <source>
        <dbReference type="Proteomes" id="UP000887578"/>
    </source>
</evidence>
<dbReference type="Pfam" id="PF01549">
    <property type="entry name" value="ShK"/>
    <property type="match status" value="2"/>
</dbReference>
<dbReference type="Proteomes" id="UP000887578">
    <property type="component" value="Unplaced"/>
</dbReference>
<evidence type="ECO:0000313" key="5">
    <source>
        <dbReference type="WBParaSite" id="PDA_v2.g16849.t1"/>
    </source>
</evidence>
<evidence type="ECO:0000259" key="3">
    <source>
        <dbReference type="PROSITE" id="PS51670"/>
    </source>
</evidence>
<name>A0A914PPU7_9BILA</name>
<organism evidence="4 5">
    <name type="scientific">Panagrolaimus davidi</name>
    <dbReference type="NCBI Taxonomy" id="227884"/>
    <lineage>
        <taxon>Eukaryota</taxon>
        <taxon>Metazoa</taxon>
        <taxon>Ecdysozoa</taxon>
        <taxon>Nematoda</taxon>
        <taxon>Chromadorea</taxon>
        <taxon>Rhabditida</taxon>
        <taxon>Tylenchina</taxon>
        <taxon>Panagrolaimomorpha</taxon>
        <taxon>Panagrolaimoidea</taxon>
        <taxon>Panagrolaimidae</taxon>
        <taxon>Panagrolaimus</taxon>
    </lineage>
</organism>
<reference evidence="5" key="1">
    <citation type="submission" date="2022-11" db="UniProtKB">
        <authorList>
            <consortium name="WormBaseParasite"/>
        </authorList>
    </citation>
    <scope>IDENTIFICATION</scope>
</reference>
<dbReference type="AlphaFoldDB" id="A0A914PPU7"/>
<feature type="region of interest" description="Disordered" evidence="2">
    <location>
        <begin position="18"/>
        <end position="38"/>
    </location>
</feature>
<dbReference type="PROSITE" id="PS51670">
    <property type="entry name" value="SHKT"/>
    <property type="match status" value="2"/>
</dbReference>
<dbReference type="WBParaSite" id="PDA_v2.g16849.t1">
    <property type="protein sequence ID" value="PDA_v2.g16849.t1"/>
    <property type="gene ID" value="PDA_v2.g16849"/>
</dbReference>
<proteinExistence type="predicted"/>
<feature type="domain" description="ShKT" evidence="3">
    <location>
        <begin position="132"/>
        <end position="169"/>
    </location>
</feature>
<dbReference type="PANTHER" id="PTHR21724:SF94">
    <property type="entry name" value="SHKT DOMAIN-CONTAINING PROTEIN"/>
    <property type="match status" value="1"/>
</dbReference>
<protein>
    <submittedName>
        <fullName evidence="5">ShKT domain-containing protein</fullName>
    </submittedName>
</protein>
<dbReference type="Gene3D" id="1.10.10.1940">
    <property type="match status" value="2"/>
</dbReference>